<evidence type="ECO:0000313" key="1">
    <source>
        <dbReference type="EMBL" id="CAH6789820.1"/>
    </source>
</evidence>
<name>A0AAU9ZCJ3_PHORO</name>
<accession>A0AAU9ZCJ3</accession>
<gene>
    <name evidence="1" type="primary">Ggt5</name>
    <name evidence="1" type="ORF">PHOROB_LOCUS7268</name>
</gene>
<organism evidence="1 2">
    <name type="scientific">Phodopus roborovskii</name>
    <name type="common">Roborovski's desert hamster</name>
    <name type="synonym">Cricetulus roborovskii</name>
    <dbReference type="NCBI Taxonomy" id="109678"/>
    <lineage>
        <taxon>Eukaryota</taxon>
        <taxon>Metazoa</taxon>
        <taxon>Chordata</taxon>
        <taxon>Craniata</taxon>
        <taxon>Vertebrata</taxon>
        <taxon>Euteleostomi</taxon>
        <taxon>Mammalia</taxon>
        <taxon>Eutheria</taxon>
        <taxon>Euarchontoglires</taxon>
        <taxon>Glires</taxon>
        <taxon>Rodentia</taxon>
        <taxon>Myomorpha</taxon>
        <taxon>Muroidea</taxon>
        <taxon>Cricetidae</taxon>
        <taxon>Cricetinae</taxon>
        <taxon>Phodopus</taxon>
    </lineage>
</organism>
<dbReference type="GO" id="GO:0036374">
    <property type="term" value="F:glutathione hydrolase activity"/>
    <property type="evidence" value="ECO:0007669"/>
    <property type="project" value="InterPro"/>
</dbReference>
<proteinExistence type="predicted"/>
<dbReference type="EMBL" id="CALSGD010001418">
    <property type="protein sequence ID" value="CAH6789820.1"/>
    <property type="molecule type" value="Genomic_DNA"/>
</dbReference>
<dbReference type="Proteomes" id="UP001152836">
    <property type="component" value="Unassembled WGS sequence"/>
</dbReference>
<dbReference type="PANTHER" id="PTHR45027:SF2">
    <property type="entry name" value="GAMMA-GLUTAMYLTRANSFERASE 5"/>
    <property type="match status" value="1"/>
</dbReference>
<comment type="caution">
    <text evidence="1">The sequence shown here is derived from an EMBL/GenBank/DDBJ whole genome shotgun (WGS) entry which is preliminary data.</text>
</comment>
<dbReference type="AlphaFoldDB" id="A0AAU9ZCJ3"/>
<dbReference type="GO" id="GO:0006751">
    <property type="term" value="P:glutathione catabolic process"/>
    <property type="evidence" value="ECO:0007669"/>
    <property type="project" value="InterPro"/>
</dbReference>
<dbReference type="InterPro" id="IPR000101">
    <property type="entry name" value="GGT_peptidase"/>
</dbReference>
<sequence>MAWSHRARVCLVLLGLGLGLAIIVLAVALSRRHASCGSEAFAHAAVAADSKICSDIGRDLPASASRILGLKAGIFSGA</sequence>
<keyword evidence="2" id="KW-1185">Reference proteome</keyword>
<protein>
    <submittedName>
        <fullName evidence="1">Ggt5 protein</fullName>
    </submittedName>
</protein>
<evidence type="ECO:0000313" key="2">
    <source>
        <dbReference type="Proteomes" id="UP001152836"/>
    </source>
</evidence>
<dbReference type="PANTHER" id="PTHR45027">
    <property type="entry name" value="PUTATIVE GLUTATHIONE HYDROLASE LIGHT CHAIN"/>
    <property type="match status" value="1"/>
</dbReference>
<reference evidence="1" key="1">
    <citation type="submission" date="2022-06" db="EMBL/GenBank/DDBJ databases">
        <authorList>
            <person name="Andreotti S."/>
            <person name="Wyler E."/>
        </authorList>
    </citation>
    <scope>NUCLEOTIDE SEQUENCE</scope>
</reference>